<gene>
    <name evidence="2" type="ORF">GCM10011505_29900</name>
</gene>
<feature type="region of interest" description="Disordered" evidence="1">
    <location>
        <begin position="46"/>
        <end position="78"/>
    </location>
</feature>
<keyword evidence="3" id="KW-1185">Reference proteome</keyword>
<evidence type="ECO:0000256" key="1">
    <source>
        <dbReference type="SAM" id="MobiDB-lite"/>
    </source>
</evidence>
<dbReference type="EMBL" id="BMDZ01000035">
    <property type="protein sequence ID" value="GGB46800.1"/>
    <property type="molecule type" value="Genomic_DNA"/>
</dbReference>
<comment type="caution">
    <text evidence="2">The sequence shown here is derived from an EMBL/GenBank/DDBJ whole genome shotgun (WGS) entry which is preliminary data.</text>
</comment>
<proteinExistence type="predicted"/>
<accession>A0ABQ1IND6</accession>
<protein>
    <submittedName>
        <fullName evidence="2">Uncharacterized protein</fullName>
    </submittedName>
</protein>
<feature type="region of interest" description="Disordered" evidence="1">
    <location>
        <begin position="16"/>
        <end position="35"/>
    </location>
</feature>
<sequence length="78" mass="7582">MVPVMADLLMDAGRAGARVGQPRGSGSQGGGVVALVGPPDVVRACRGRPGDAGGRDGSDQAAATGSRVGPWVTRSGAP</sequence>
<dbReference type="Proteomes" id="UP000603352">
    <property type="component" value="Unassembled WGS sequence"/>
</dbReference>
<evidence type="ECO:0000313" key="2">
    <source>
        <dbReference type="EMBL" id="GGB46800.1"/>
    </source>
</evidence>
<evidence type="ECO:0000313" key="3">
    <source>
        <dbReference type="Proteomes" id="UP000603352"/>
    </source>
</evidence>
<name>A0ABQ1IND6_9PROT</name>
<reference evidence="3" key="1">
    <citation type="journal article" date="2019" name="Int. J. Syst. Evol. Microbiol.">
        <title>The Global Catalogue of Microorganisms (GCM) 10K type strain sequencing project: providing services to taxonomists for standard genome sequencing and annotation.</title>
        <authorList>
            <consortium name="The Broad Institute Genomics Platform"/>
            <consortium name="The Broad Institute Genome Sequencing Center for Infectious Disease"/>
            <person name="Wu L."/>
            <person name="Ma J."/>
        </authorList>
    </citation>
    <scope>NUCLEOTIDE SEQUENCE [LARGE SCALE GENOMIC DNA]</scope>
    <source>
        <strain evidence="3">CGMCC 1.10188</strain>
    </source>
</reference>
<organism evidence="2 3">
    <name type="scientific">Tistrella bauzanensis</name>
    <dbReference type="NCBI Taxonomy" id="657419"/>
    <lineage>
        <taxon>Bacteria</taxon>
        <taxon>Pseudomonadati</taxon>
        <taxon>Pseudomonadota</taxon>
        <taxon>Alphaproteobacteria</taxon>
        <taxon>Geminicoccales</taxon>
        <taxon>Geminicoccaceae</taxon>
        <taxon>Tistrella</taxon>
    </lineage>
</organism>